<keyword evidence="2" id="KW-1185">Reference proteome</keyword>
<evidence type="ECO:0000313" key="1">
    <source>
        <dbReference type="EMBL" id="NKI16137.1"/>
    </source>
</evidence>
<reference evidence="1 2" key="1">
    <citation type="submission" date="2020-04" db="EMBL/GenBank/DDBJ databases">
        <authorList>
            <person name="Yoon J."/>
        </authorList>
    </citation>
    <scope>NUCLEOTIDE SEQUENCE [LARGE SCALE GENOMIC DNA]</scope>
    <source>
        <strain evidence="1 2">KMU-166</strain>
    </source>
</reference>
<dbReference type="Proteomes" id="UP000765845">
    <property type="component" value="Unassembled WGS sequence"/>
</dbReference>
<accession>A0ABX1GCK5</accession>
<dbReference type="CDD" id="cd06558">
    <property type="entry name" value="crotonase-like"/>
    <property type="match status" value="1"/>
</dbReference>
<dbReference type="InterPro" id="IPR029045">
    <property type="entry name" value="ClpP/crotonase-like_dom_sf"/>
</dbReference>
<dbReference type="InterPro" id="IPR001753">
    <property type="entry name" value="Enoyl-CoA_hydra/iso"/>
</dbReference>
<sequence>MSDFNTIDVSVDGGVATVCLNRPSSLNAFNSELRKELLAGLRSVAAQPEVRVIVLGARGRGFSSGADLAEAPKEGQTVERLLLDEYVPILSLIESLEQPVIAAVPGVMAGVGAAFALHCDLSVMADDAKMVMAFSNVGLVPDGGATWNLLRNLGYQRAFKLIAEGGSLDAQSCLDCGLVTMLAPADEVLSTAQAWAKQLAERAPIALREAKTLLRNAATQSYATTAAAEAKAQLVCVASEDSQEAIQAFMEKRPAVFKGK</sequence>
<comment type="caution">
    <text evidence="1">The sequence shown here is derived from an EMBL/GenBank/DDBJ whole genome shotgun (WGS) entry which is preliminary data.</text>
</comment>
<gene>
    <name evidence="1" type="ORF">HCU74_01770</name>
</gene>
<dbReference type="RefSeq" id="WP_168448673.1">
    <property type="nucleotide sequence ID" value="NZ_JAAWWK010000001.1"/>
</dbReference>
<dbReference type="Gene3D" id="3.90.226.10">
    <property type="entry name" value="2-enoyl-CoA Hydratase, Chain A, domain 1"/>
    <property type="match status" value="1"/>
</dbReference>
<dbReference type="EMBL" id="JAAWWK010000001">
    <property type="protein sequence ID" value="NKI16137.1"/>
    <property type="molecule type" value="Genomic_DNA"/>
</dbReference>
<proteinExistence type="predicted"/>
<dbReference type="PANTHER" id="PTHR43459">
    <property type="entry name" value="ENOYL-COA HYDRATASE"/>
    <property type="match status" value="1"/>
</dbReference>
<name>A0ABX1GCK5_9GAMM</name>
<evidence type="ECO:0000313" key="2">
    <source>
        <dbReference type="Proteomes" id="UP000765845"/>
    </source>
</evidence>
<dbReference type="SUPFAM" id="SSF52096">
    <property type="entry name" value="ClpP/crotonase"/>
    <property type="match status" value="1"/>
</dbReference>
<protein>
    <submittedName>
        <fullName evidence="1">Enoyl-CoA hydratase/isomerase family protein</fullName>
    </submittedName>
</protein>
<dbReference type="Pfam" id="PF00378">
    <property type="entry name" value="ECH_1"/>
    <property type="match status" value="1"/>
</dbReference>
<organism evidence="1 2">
    <name type="scientific">Spongiibacter thalassae</name>
    <dbReference type="NCBI Taxonomy" id="2721624"/>
    <lineage>
        <taxon>Bacteria</taxon>
        <taxon>Pseudomonadati</taxon>
        <taxon>Pseudomonadota</taxon>
        <taxon>Gammaproteobacteria</taxon>
        <taxon>Cellvibrionales</taxon>
        <taxon>Spongiibacteraceae</taxon>
        <taxon>Spongiibacter</taxon>
    </lineage>
</organism>
<dbReference type="PANTHER" id="PTHR43459:SF1">
    <property type="entry name" value="EG:BACN32G11.4 PROTEIN"/>
    <property type="match status" value="1"/>
</dbReference>